<dbReference type="EMBL" id="JABANO010023697">
    <property type="protein sequence ID" value="KAF4723100.1"/>
    <property type="molecule type" value="Genomic_DNA"/>
</dbReference>
<accession>A0A7J6TKJ7</accession>
<evidence type="ECO:0000313" key="2">
    <source>
        <dbReference type="EMBL" id="KAF4745347.1"/>
    </source>
</evidence>
<name>A0A7J6TKJ7_PEROL</name>
<comment type="caution">
    <text evidence="2">The sequence shown here is derived from an EMBL/GenBank/DDBJ whole genome shotgun (WGS) entry which is preliminary data.</text>
</comment>
<reference evidence="3 4" key="1">
    <citation type="submission" date="2020-04" db="EMBL/GenBank/DDBJ databases">
        <title>Perkinsus olseni comparative genomics.</title>
        <authorList>
            <person name="Bogema D.R."/>
        </authorList>
    </citation>
    <scope>NUCLEOTIDE SEQUENCE [LARGE SCALE GENOMIC DNA]</scope>
    <source>
        <strain evidence="2">ATCC PRA-205</strain>
        <strain evidence="1 3">ATCC PRA-207</strain>
    </source>
</reference>
<evidence type="ECO:0000313" key="4">
    <source>
        <dbReference type="Proteomes" id="UP000574390"/>
    </source>
</evidence>
<sequence length="72" mass="7780">QAWRAGEDEESLLESLRPKNPKCFKCNLSMKCPMCNRDECSKCGGYMKCPKCAGLVKGSIVPALDGGEAQPA</sequence>
<dbReference type="Proteomes" id="UP000553632">
    <property type="component" value="Unassembled WGS sequence"/>
</dbReference>
<keyword evidence="3" id="KW-1185">Reference proteome</keyword>
<protein>
    <submittedName>
        <fullName evidence="2">Uncharacterized protein</fullName>
    </submittedName>
</protein>
<dbReference type="AlphaFoldDB" id="A0A7J6TKJ7"/>
<evidence type="ECO:0000313" key="1">
    <source>
        <dbReference type="EMBL" id="KAF4723100.1"/>
    </source>
</evidence>
<organism evidence="2 4">
    <name type="scientific">Perkinsus olseni</name>
    <name type="common">Perkinsus atlanticus</name>
    <dbReference type="NCBI Taxonomy" id="32597"/>
    <lineage>
        <taxon>Eukaryota</taxon>
        <taxon>Sar</taxon>
        <taxon>Alveolata</taxon>
        <taxon>Perkinsozoa</taxon>
        <taxon>Perkinsea</taxon>
        <taxon>Perkinsida</taxon>
        <taxon>Perkinsidae</taxon>
        <taxon>Perkinsus</taxon>
    </lineage>
</organism>
<gene>
    <name evidence="2" type="ORF">FOZ62_016974</name>
    <name evidence="1" type="ORF">FOZ63_018595</name>
</gene>
<dbReference type="EMBL" id="JABANM010006801">
    <property type="protein sequence ID" value="KAF4745347.1"/>
    <property type="molecule type" value="Genomic_DNA"/>
</dbReference>
<dbReference type="Proteomes" id="UP000574390">
    <property type="component" value="Unassembled WGS sequence"/>
</dbReference>
<feature type="non-terminal residue" evidence="2">
    <location>
        <position position="1"/>
    </location>
</feature>
<proteinExistence type="predicted"/>
<evidence type="ECO:0000313" key="3">
    <source>
        <dbReference type="Proteomes" id="UP000553632"/>
    </source>
</evidence>